<evidence type="ECO:0000313" key="2">
    <source>
        <dbReference type="Proteomes" id="UP000616885"/>
    </source>
</evidence>
<sequence>MMSARSAAKSSVTSFVTELPKPVASGSGVSCSILLAEPNLFLAGFDHDGSAHRNGHSGTALLRGKLQLNVSKNVKLKAVQLKLVGRARTEWPEGIPPLKQDLFEEQGLRTQVLTFFNAMYDGWESEYGNQCSYTLKGEAASNNSTYLVVSTPARMAREAPTKLPRS</sequence>
<gene>
    <name evidence="1" type="ORF">IM811_007409</name>
</gene>
<comment type="caution">
    <text evidence="1">The sequence shown here is derived from an EMBL/GenBank/DDBJ whole genome shotgun (WGS) entry which is preliminary data.</text>
</comment>
<name>A0A8H7TU23_BIOOC</name>
<reference evidence="1" key="1">
    <citation type="submission" date="2020-10" db="EMBL/GenBank/DDBJ databases">
        <title>High-Quality Genome Resource of Clonostachys rosea strain S41 by Oxford Nanopore Long-Read Sequencing.</title>
        <authorList>
            <person name="Wang H."/>
        </authorList>
    </citation>
    <scope>NUCLEOTIDE SEQUENCE</scope>
    <source>
        <strain evidence="1">S41</strain>
    </source>
</reference>
<dbReference type="AlphaFoldDB" id="A0A8H7TU23"/>
<protein>
    <recommendedName>
        <fullName evidence="3">Arrestin-like N-terminal domain-containing protein</fullName>
    </recommendedName>
</protein>
<dbReference type="Proteomes" id="UP000616885">
    <property type="component" value="Unassembled WGS sequence"/>
</dbReference>
<dbReference type="EMBL" id="JADCTT010000002">
    <property type="protein sequence ID" value="KAF9756465.1"/>
    <property type="molecule type" value="Genomic_DNA"/>
</dbReference>
<evidence type="ECO:0008006" key="3">
    <source>
        <dbReference type="Google" id="ProtNLM"/>
    </source>
</evidence>
<organism evidence="1 2">
    <name type="scientific">Bionectria ochroleuca</name>
    <name type="common">Gliocladium roseum</name>
    <dbReference type="NCBI Taxonomy" id="29856"/>
    <lineage>
        <taxon>Eukaryota</taxon>
        <taxon>Fungi</taxon>
        <taxon>Dikarya</taxon>
        <taxon>Ascomycota</taxon>
        <taxon>Pezizomycotina</taxon>
        <taxon>Sordariomycetes</taxon>
        <taxon>Hypocreomycetidae</taxon>
        <taxon>Hypocreales</taxon>
        <taxon>Bionectriaceae</taxon>
        <taxon>Clonostachys</taxon>
    </lineage>
</organism>
<evidence type="ECO:0000313" key="1">
    <source>
        <dbReference type="EMBL" id="KAF9756465.1"/>
    </source>
</evidence>
<dbReference type="Gene3D" id="2.60.40.640">
    <property type="match status" value="1"/>
</dbReference>
<accession>A0A8H7TU23</accession>
<proteinExistence type="predicted"/>
<dbReference type="InterPro" id="IPR014752">
    <property type="entry name" value="Arrestin-like_C"/>
</dbReference>